<proteinExistence type="predicted"/>
<comment type="caution">
    <text evidence="1">The sequence shown here is derived from an EMBL/GenBank/DDBJ whole genome shotgun (WGS) entry which is preliminary data.</text>
</comment>
<sequence>MSNPENRLIMKTLKKGDIFCFSNGAHSFSAQRTYHKSGGYSCVEQPEPRSDHRCECRFQVEAVYKWRYSC</sequence>
<dbReference type="EMBL" id="BMAC01000250">
    <property type="protein sequence ID" value="GFP91647.1"/>
    <property type="molecule type" value="Genomic_DNA"/>
</dbReference>
<reference evidence="1" key="1">
    <citation type="submission" date="2020-07" db="EMBL/GenBank/DDBJ databases">
        <title>Ethylene signaling mediates host invasion by parasitic plants.</title>
        <authorList>
            <person name="Yoshida S."/>
        </authorList>
    </citation>
    <scope>NUCLEOTIDE SEQUENCE</scope>
    <source>
        <strain evidence="1">Okayama</strain>
    </source>
</reference>
<dbReference type="AlphaFoldDB" id="A0A830BUK1"/>
<accession>A0A830BUK1</accession>
<evidence type="ECO:0000313" key="1">
    <source>
        <dbReference type="EMBL" id="GFP91647.1"/>
    </source>
</evidence>
<name>A0A830BUK1_9LAMI</name>
<keyword evidence="2" id="KW-1185">Reference proteome</keyword>
<protein>
    <submittedName>
        <fullName evidence="1">Putative germin-like protein 2-3</fullName>
    </submittedName>
</protein>
<organism evidence="1 2">
    <name type="scientific">Phtheirospermum japonicum</name>
    <dbReference type="NCBI Taxonomy" id="374723"/>
    <lineage>
        <taxon>Eukaryota</taxon>
        <taxon>Viridiplantae</taxon>
        <taxon>Streptophyta</taxon>
        <taxon>Embryophyta</taxon>
        <taxon>Tracheophyta</taxon>
        <taxon>Spermatophyta</taxon>
        <taxon>Magnoliopsida</taxon>
        <taxon>eudicotyledons</taxon>
        <taxon>Gunneridae</taxon>
        <taxon>Pentapetalae</taxon>
        <taxon>asterids</taxon>
        <taxon>lamiids</taxon>
        <taxon>Lamiales</taxon>
        <taxon>Orobanchaceae</taxon>
        <taxon>Orobanchaceae incertae sedis</taxon>
        <taxon>Phtheirospermum</taxon>
    </lineage>
</organism>
<evidence type="ECO:0000313" key="2">
    <source>
        <dbReference type="Proteomes" id="UP000653305"/>
    </source>
</evidence>
<dbReference type="Proteomes" id="UP000653305">
    <property type="component" value="Unassembled WGS sequence"/>
</dbReference>
<gene>
    <name evidence="1" type="ORF">PHJA_001308700</name>
</gene>